<organism evidence="1 2">
    <name type="scientific">Schistosoma rodhaini</name>
    <dbReference type="NCBI Taxonomy" id="6188"/>
    <lineage>
        <taxon>Eukaryota</taxon>
        <taxon>Metazoa</taxon>
        <taxon>Spiralia</taxon>
        <taxon>Lophotrochozoa</taxon>
        <taxon>Platyhelminthes</taxon>
        <taxon>Trematoda</taxon>
        <taxon>Digenea</taxon>
        <taxon>Strigeidida</taxon>
        <taxon>Schistosomatoidea</taxon>
        <taxon>Schistosomatidae</taxon>
        <taxon>Schistosoma</taxon>
    </lineage>
</organism>
<reference evidence="1" key="1">
    <citation type="submission" date="2022-06" db="EMBL/GenBank/DDBJ databases">
        <authorList>
            <person name="Berger JAMES D."/>
            <person name="Berger JAMES D."/>
        </authorList>
    </citation>
    <scope>NUCLEOTIDE SEQUENCE [LARGE SCALE GENOMIC DNA]</scope>
</reference>
<proteinExistence type="predicted"/>
<sequence>MLTEYDHGEKHSMFDKNNLEKPTCFFQAFILFKEFLYHRIHQKQEIVGKLLFLSKKLLSSNTFHNDCNRKQFISCLLISDLWIQCNSFAANLLTYQFTEEFKDIL</sequence>
<keyword evidence="1" id="KW-1185">Reference proteome</keyword>
<protein>
    <submittedName>
        <fullName evidence="2">Uncharacterized protein</fullName>
    </submittedName>
</protein>
<accession>A0AA85GAC0</accession>
<reference evidence="2" key="2">
    <citation type="submission" date="2023-11" db="UniProtKB">
        <authorList>
            <consortium name="WormBaseParasite"/>
        </authorList>
    </citation>
    <scope>IDENTIFICATION</scope>
</reference>
<dbReference type="WBParaSite" id="SRDH1_8790.1">
    <property type="protein sequence ID" value="SRDH1_8790.1"/>
    <property type="gene ID" value="SRDH1_8790"/>
</dbReference>
<dbReference type="AlphaFoldDB" id="A0AA85GAC0"/>
<dbReference type="Proteomes" id="UP000050792">
    <property type="component" value="Unassembled WGS sequence"/>
</dbReference>
<evidence type="ECO:0000313" key="1">
    <source>
        <dbReference type="Proteomes" id="UP000050792"/>
    </source>
</evidence>
<name>A0AA85GAC0_9TREM</name>
<evidence type="ECO:0000313" key="2">
    <source>
        <dbReference type="WBParaSite" id="SRDH1_8790.1"/>
    </source>
</evidence>